<comment type="caution">
    <text evidence="4">The sequence shown here is derived from an EMBL/GenBank/DDBJ whole genome shotgun (WGS) entry which is preliminary data.</text>
</comment>
<reference evidence="4 5" key="1">
    <citation type="journal article" date="2014" name="Mol. Plant">
        <title>Chromosome Scale Genome Assembly and Transcriptome Profiling of Nannochloropsis gaditana in Nitrogen Depletion.</title>
        <authorList>
            <person name="Corteggiani Carpinelli E."/>
            <person name="Telatin A."/>
            <person name="Vitulo N."/>
            <person name="Forcato C."/>
            <person name="D'Angelo M."/>
            <person name="Schiavon R."/>
            <person name="Vezzi A."/>
            <person name="Giacometti G.M."/>
            <person name="Morosinotto T."/>
            <person name="Valle G."/>
        </authorList>
    </citation>
    <scope>NUCLEOTIDE SEQUENCE [LARGE SCALE GENOMIC DNA]</scope>
    <source>
        <strain evidence="4 5">B-31</strain>
    </source>
</reference>
<evidence type="ECO:0000256" key="1">
    <source>
        <dbReference type="ARBA" id="ARBA00022603"/>
    </source>
</evidence>
<dbReference type="PANTHER" id="PTHR43619">
    <property type="entry name" value="S-ADENOSYL-L-METHIONINE-DEPENDENT METHYLTRANSFERASE YKTD-RELATED"/>
    <property type="match status" value="1"/>
</dbReference>
<protein>
    <submittedName>
        <fullName evidence="4">Methyltransferase</fullName>
    </submittedName>
</protein>
<evidence type="ECO:0000256" key="3">
    <source>
        <dbReference type="SAM" id="MobiDB-lite"/>
    </source>
</evidence>
<name>W7TE39_9STRA</name>
<sequence>MNPEDRRGRREKVTQVLILGSGMDTRAWRLPLPDVTVIEVDVPAVVRAKEEVLKRLQEKEGQLPPPSPSSSPPEISPPSSLTQLTVKARIVIPANFTATTPPSLPSSPSSWVQAVRAGLPAPEKPLVILLEGLLMYLPEDAVKEVLTQAGRMGEAPGSVIGISLVDRESVKMGMRRRRGPGFF</sequence>
<dbReference type="OrthoDB" id="203237at2759"/>
<dbReference type="Pfam" id="PF04072">
    <property type="entry name" value="LCM"/>
    <property type="match status" value="1"/>
</dbReference>
<gene>
    <name evidence="4" type="ORF">Naga_102327g1</name>
</gene>
<dbReference type="GO" id="GO:0008168">
    <property type="term" value="F:methyltransferase activity"/>
    <property type="evidence" value="ECO:0007669"/>
    <property type="project" value="UniProtKB-KW"/>
</dbReference>
<evidence type="ECO:0000313" key="5">
    <source>
        <dbReference type="Proteomes" id="UP000019335"/>
    </source>
</evidence>
<organism evidence="4 5">
    <name type="scientific">Nannochloropsis gaditana</name>
    <dbReference type="NCBI Taxonomy" id="72520"/>
    <lineage>
        <taxon>Eukaryota</taxon>
        <taxon>Sar</taxon>
        <taxon>Stramenopiles</taxon>
        <taxon>Ochrophyta</taxon>
        <taxon>Eustigmatophyceae</taxon>
        <taxon>Eustigmatales</taxon>
        <taxon>Monodopsidaceae</taxon>
        <taxon>Nannochloropsis</taxon>
    </lineage>
</organism>
<dbReference type="InterPro" id="IPR007213">
    <property type="entry name" value="Ppm1/Ppm2/Tcmp"/>
</dbReference>
<feature type="compositionally biased region" description="Pro residues" evidence="3">
    <location>
        <begin position="63"/>
        <end position="76"/>
    </location>
</feature>
<dbReference type="Proteomes" id="UP000019335">
    <property type="component" value="Chromosome 11"/>
</dbReference>
<keyword evidence="1 4" id="KW-0489">Methyltransferase</keyword>
<dbReference type="Gene3D" id="3.40.50.150">
    <property type="entry name" value="Vaccinia Virus protein VP39"/>
    <property type="match status" value="1"/>
</dbReference>
<evidence type="ECO:0000313" key="4">
    <source>
        <dbReference type="EMBL" id="EWM25275.1"/>
    </source>
</evidence>
<dbReference type="GO" id="GO:0032259">
    <property type="term" value="P:methylation"/>
    <property type="evidence" value="ECO:0007669"/>
    <property type="project" value="UniProtKB-KW"/>
</dbReference>
<accession>W7TE39</accession>
<dbReference type="InterPro" id="IPR029063">
    <property type="entry name" value="SAM-dependent_MTases_sf"/>
</dbReference>
<dbReference type="SUPFAM" id="SSF53335">
    <property type="entry name" value="S-adenosyl-L-methionine-dependent methyltransferases"/>
    <property type="match status" value="1"/>
</dbReference>
<feature type="region of interest" description="Disordered" evidence="3">
    <location>
        <begin position="56"/>
        <end position="80"/>
    </location>
</feature>
<dbReference type="PANTHER" id="PTHR43619:SF2">
    <property type="entry name" value="S-ADENOSYL-L-METHIONINE-DEPENDENT METHYLTRANSFERASES SUPERFAMILY PROTEIN"/>
    <property type="match status" value="1"/>
</dbReference>
<keyword evidence="5" id="KW-1185">Reference proteome</keyword>
<evidence type="ECO:0000256" key="2">
    <source>
        <dbReference type="ARBA" id="ARBA00022679"/>
    </source>
</evidence>
<dbReference type="EMBL" id="AZIL01000964">
    <property type="protein sequence ID" value="EWM25275.1"/>
    <property type="molecule type" value="Genomic_DNA"/>
</dbReference>
<proteinExistence type="predicted"/>
<dbReference type="AlphaFoldDB" id="W7TE39"/>
<keyword evidence="2 4" id="KW-0808">Transferase</keyword>